<dbReference type="GO" id="GO:0000307">
    <property type="term" value="C:cyclin-dependent protein kinase holoenzyme complex"/>
    <property type="evidence" value="ECO:0007669"/>
    <property type="project" value="UniProtKB-ARBA"/>
</dbReference>
<dbReference type="Pfam" id="PF00069">
    <property type="entry name" value="Pkinase"/>
    <property type="match status" value="1"/>
</dbReference>
<dbReference type="InterPro" id="IPR008271">
    <property type="entry name" value="Ser/Thr_kinase_AS"/>
</dbReference>
<gene>
    <name evidence="12" type="ORF">DAKH74_055670</name>
</gene>
<evidence type="ECO:0000259" key="11">
    <source>
        <dbReference type="PROSITE" id="PS50011"/>
    </source>
</evidence>
<dbReference type="Gene3D" id="1.10.510.10">
    <property type="entry name" value="Transferase(Phosphotransferase) domain 1"/>
    <property type="match status" value="1"/>
</dbReference>
<dbReference type="GO" id="GO:0005634">
    <property type="term" value="C:nucleus"/>
    <property type="evidence" value="ECO:0007669"/>
    <property type="project" value="UniProtKB-SubCell"/>
</dbReference>
<comment type="similarity">
    <text evidence="2">Belongs to the protein kinase superfamily. CMGC Ser/Thr protein kinase family. CDC2/CDKX subfamily.</text>
</comment>
<dbReference type="PROSITE" id="PS50011">
    <property type="entry name" value="PROTEIN_KINASE_DOM"/>
    <property type="match status" value="1"/>
</dbReference>
<evidence type="ECO:0000313" key="13">
    <source>
        <dbReference type="Proteomes" id="UP001377567"/>
    </source>
</evidence>
<dbReference type="GO" id="GO:0004693">
    <property type="term" value="F:cyclin-dependent protein serine/threonine kinase activity"/>
    <property type="evidence" value="ECO:0007669"/>
    <property type="project" value="TreeGrafter"/>
</dbReference>
<keyword evidence="4" id="KW-0808">Transferase</keyword>
<evidence type="ECO:0000256" key="6">
    <source>
        <dbReference type="ARBA" id="ARBA00022777"/>
    </source>
</evidence>
<feature type="compositionally biased region" description="Basic and acidic residues" evidence="10">
    <location>
        <begin position="557"/>
        <end position="570"/>
    </location>
</feature>
<feature type="region of interest" description="Disordered" evidence="10">
    <location>
        <begin position="434"/>
        <end position="663"/>
    </location>
</feature>
<dbReference type="InterPro" id="IPR000719">
    <property type="entry name" value="Prot_kinase_dom"/>
</dbReference>
<feature type="compositionally biased region" description="Polar residues" evidence="10">
    <location>
        <begin position="572"/>
        <end position="588"/>
    </location>
</feature>
<dbReference type="AlphaFoldDB" id="A0AAV5S5U5"/>
<evidence type="ECO:0000256" key="2">
    <source>
        <dbReference type="ARBA" id="ARBA00006485"/>
    </source>
</evidence>
<keyword evidence="5" id="KW-0547">Nucleotide-binding</keyword>
<evidence type="ECO:0000256" key="5">
    <source>
        <dbReference type="ARBA" id="ARBA00022741"/>
    </source>
</evidence>
<dbReference type="EMBL" id="BTGD01000025">
    <property type="protein sequence ID" value="GMM58950.1"/>
    <property type="molecule type" value="Genomic_DNA"/>
</dbReference>
<evidence type="ECO:0000256" key="4">
    <source>
        <dbReference type="ARBA" id="ARBA00022679"/>
    </source>
</evidence>
<name>A0AAV5S5U5_MAUHU</name>
<keyword evidence="13" id="KW-1185">Reference proteome</keyword>
<feature type="compositionally biased region" description="Polar residues" evidence="10">
    <location>
        <begin position="438"/>
        <end position="448"/>
    </location>
</feature>
<protein>
    <recommendedName>
        <fullName evidence="9">Serine/threonine-protein kinase BUR1</fullName>
    </recommendedName>
</protein>
<dbReference type="SUPFAM" id="SSF56112">
    <property type="entry name" value="Protein kinase-like (PK-like)"/>
    <property type="match status" value="1"/>
</dbReference>
<keyword evidence="7" id="KW-0067">ATP-binding</keyword>
<feature type="compositionally biased region" description="Basic and acidic residues" evidence="10">
    <location>
        <begin position="608"/>
        <end position="622"/>
    </location>
</feature>
<comment type="caution">
    <text evidence="12">The sequence shown here is derived from an EMBL/GenBank/DDBJ whole genome shotgun (WGS) entry which is preliminary data.</text>
</comment>
<feature type="region of interest" description="Disordered" evidence="10">
    <location>
        <begin position="1"/>
        <end position="24"/>
    </location>
</feature>
<organism evidence="12 13">
    <name type="scientific">Maudiozyma humilis</name>
    <name type="common">Sour dough yeast</name>
    <name type="synonym">Kazachstania humilis</name>
    <dbReference type="NCBI Taxonomy" id="51915"/>
    <lineage>
        <taxon>Eukaryota</taxon>
        <taxon>Fungi</taxon>
        <taxon>Dikarya</taxon>
        <taxon>Ascomycota</taxon>
        <taxon>Saccharomycotina</taxon>
        <taxon>Saccharomycetes</taxon>
        <taxon>Saccharomycetales</taxon>
        <taxon>Saccharomycetaceae</taxon>
        <taxon>Maudiozyma</taxon>
    </lineage>
</organism>
<dbReference type="PROSITE" id="PS00108">
    <property type="entry name" value="PROTEIN_KINASE_ST"/>
    <property type="match status" value="1"/>
</dbReference>
<dbReference type="PANTHER" id="PTHR24056:SF233">
    <property type="entry name" value="CYCLIN-DEPENDENT KINASE 9"/>
    <property type="match status" value="1"/>
</dbReference>
<dbReference type="SMART" id="SM00220">
    <property type="entry name" value="S_TKc"/>
    <property type="match status" value="1"/>
</dbReference>
<keyword evidence="8" id="KW-0539">Nucleus</keyword>
<accession>A0AAV5S5U5</accession>
<dbReference type="Gene3D" id="3.30.200.20">
    <property type="entry name" value="Phosphorylase Kinase, domain 1"/>
    <property type="match status" value="1"/>
</dbReference>
<evidence type="ECO:0000256" key="9">
    <source>
        <dbReference type="ARBA" id="ARBA00041018"/>
    </source>
</evidence>
<keyword evidence="3 12" id="KW-0723">Serine/threonine-protein kinase</keyword>
<dbReference type="GO" id="GO:0009891">
    <property type="term" value="P:positive regulation of biosynthetic process"/>
    <property type="evidence" value="ECO:0007669"/>
    <property type="project" value="UniProtKB-ARBA"/>
</dbReference>
<evidence type="ECO:0000256" key="3">
    <source>
        <dbReference type="ARBA" id="ARBA00022527"/>
    </source>
</evidence>
<feature type="compositionally biased region" description="Polar residues" evidence="10">
    <location>
        <begin position="623"/>
        <end position="641"/>
    </location>
</feature>
<dbReference type="GO" id="GO:0006355">
    <property type="term" value="P:regulation of DNA-templated transcription"/>
    <property type="evidence" value="ECO:0007669"/>
    <property type="project" value="UniProtKB-ARBA"/>
</dbReference>
<feature type="compositionally biased region" description="Polar residues" evidence="10">
    <location>
        <begin position="1"/>
        <end position="10"/>
    </location>
</feature>
<dbReference type="Proteomes" id="UP001377567">
    <property type="component" value="Unassembled WGS sequence"/>
</dbReference>
<sequence>MSNTNGSPQKQGMGGNPGSTPTAHKYKIGKLKQTTTVQTDPETGVQFIDLKPRSNEKVHGVTRFANNYRVEKKFGQGTFGSVYKGVHLETQREVAMKRILINEENDLFPITAQREITILKKLNHKNIIKLIEMVYDTPPESQNGVTAVQEVSKNGQAPVVNKFFYMILPYMVSDLSGVLHNPRITLGMPEIKNIMLQLLEGLNYMHCTKYMHRDIKTANILIDHNGTVKLADLGLARLYYGSPPNLRFPGSAGSGAKYTSVVVTRWYRAPELVLGEKYYTTAVDIWGVGCVFAEFFEKKPILQGKSDIDQGHVIFKLMGTPTEEEWKLSRYLPGAQLTKTEYKSTLKERFGKYLTEAGLHLLAKLLALDPYKRYTAMAAKNDAFFKEEPLPAPQLLLPCEESHESDIKRYKEEMHQNMSQRAPTAPRGHISEADKEVNSQYSKSQHNRQPLKAPPSGPAKKSIPKSDPARMPESKTNLKRTAEPLPSRYNANAAANEPLSLPPKPKKMNNGAHHQEAERGYRSGNQRNGAQNDYYRSGENGYGNYHQNGYRQQNYGRDYDRPPQESRYNNDRGPTTSNSNRSRYQATSEPPRKASFPGSDNPLAARIGEVEMNKRENSDQRRWNNGHQSRYGQNHNGGNNYDRNRYQDEYDEESPQRDISNLY</sequence>
<reference evidence="12 13" key="1">
    <citation type="journal article" date="2023" name="Elife">
        <title>Identification of key yeast species and microbe-microbe interactions impacting larval growth of Drosophila in the wild.</title>
        <authorList>
            <person name="Mure A."/>
            <person name="Sugiura Y."/>
            <person name="Maeda R."/>
            <person name="Honda K."/>
            <person name="Sakurai N."/>
            <person name="Takahashi Y."/>
            <person name="Watada M."/>
            <person name="Katoh T."/>
            <person name="Gotoh A."/>
            <person name="Gotoh Y."/>
            <person name="Taniguchi I."/>
            <person name="Nakamura K."/>
            <person name="Hayashi T."/>
            <person name="Katayama T."/>
            <person name="Uemura T."/>
            <person name="Hattori Y."/>
        </authorList>
    </citation>
    <scope>NUCLEOTIDE SEQUENCE [LARGE SCALE GENOMIC DNA]</scope>
    <source>
        <strain evidence="12 13">KH-74</strain>
    </source>
</reference>
<dbReference type="InterPro" id="IPR050108">
    <property type="entry name" value="CDK"/>
</dbReference>
<evidence type="ECO:0000256" key="1">
    <source>
        <dbReference type="ARBA" id="ARBA00004123"/>
    </source>
</evidence>
<evidence type="ECO:0000256" key="7">
    <source>
        <dbReference type="ARBA" id="ARBA00022840"/>
    </source>
</evidence>
<comment type="subcellular location">
    <subcellularLocation>
        <location evidence="1">Nucleus</location>
    </subcellularLocation>
</comment>
<evidence type="ECO:0000313" key="12">
    <source>
        <dbReference type="EMBL" id="GMM58950.1"/>
    </source>
</evidence>
<feature type="domain" description="Protein kinase" evidence="11">
    <location>
        <begin position="68"/>
        <end position="385"/>
    </location>
</feature>
<feature type="compositionally biased region" description="Polar residues" evidence="10">
    <location>
        <begin position="545"/>
        <end position="555"/>
    </location>
</feature>
<dbReference type="PANTHER" id="PTHR24056">
    <property type="entry name" value="CELL DIVISION PROTEIN KINASE"/>
    <property type="match status" value="1"/>
</dbReference>
<evidence type="ECO:0000256" key="8">
    <source>
        <dbReference type="ARBA" id="ARBA00023242"/>
    </source>
</evidence>
<dbReference type="InterPro" id="IPR011009">
    <property type="entry name" value="Kinase-like_dom_sf"/>
</dbReference>
<evidence type="ECO:0000256" key="10">
    <source>
        <dbReference type="SAM" id="MobiDB-lite"/>
    </source>
</evidence>
<dbReference type="GO" id="GO:0005524">
    <property type="term" value="F:ATP binding"/>
    <property type="evidence" value="ECO:0007669"/>
    <property type="project" value="UniProtKB-KW"/>
</dbReference>
<keyword evidence="6 12" id="KW-0418">Kinase</keyword>
<dbReference type="FunFam" id="1.10.510.10:FF:000624">
    <property type="entry name" value="Mitogen-activated protein kinase"/>
    <property type="match status" value="1"/>
</dbReference>
<proteinExistence type="inferred from homology"/>